<dbReference type="Gene3D" id="2.70.70.10">
    <property type="entry name" value="Glucose Permease (Domain IIA)"/>
    <property type="match status" value="1"/>
</dbReference>
<evidence type="ECO:0000256" key="1">
    <source>
        <dbReference type="SAM" id="SignalP"/>
    </source>
</evidence>
<sequence>MVKKLLASILLFVGFLCAAYAQDIVQTKQYPTDYFRYPLDLPPATAGSFAELRPNHFHSGLDFRTNQRDGYPVHAAADGFVSRLRVQFGGFGNAVYITHPNGYTTVYGHLQSFSPEIAKLVHDYQVQSKCDIVDFNLLPLQMPVTKGQVVALSGHTGGVAGPHLHFEIRDTQTEQTINPSLFGLTIPDNKPPILGTACIYRFTGAPFNEKTNRELLPVVGANGHYRLLKPHLITINGDVGFGISAYDENNTSVNHNGVYSIELKVDGKTVFTFAAERFAFDQTHAINAYIDFPEFLNSGRFIQKCFILPGSKITLYPQSINRGVVSFTDDSLHDIEYVVKDIAGNASTLSFKVKSTGKVAPVVAYKPTGTLFHYDQANQYNTDKIKINIPAGNLYDNVDLIFTMLPRKPGAFSATYKFGDRYTSINDSYDLWIKPDSTIGRYANKAVIVNNGVCEGGVYEDGYIKCQPKSFGEFYIKLDTVPPHISPINILNGANMAGKKAIFMRMSDNLSGIKTYLGYIDGQWVLMAWDFKSKVLSYTFDDNLSHGKHTFELTVTDQKDNSSTYKADFYR</sequence>
<dbReference type="Proteomes" id="UP000199679">
    <property type="component" value="Chromosome I"/>
</dbReference>
<dbReference type="EMBL" id="LT629740">
    <property type="protein sequence ID" value="SDS42225.1"/>
    <property type="molecule type" value="Genomic_DNA"/>
</dbReference>
<dbReference type="PANTHER" id="PTHR21666">
    <property type="entry name" value="PEPTIDASE-RELATED"/>
    <property type="match status" value="1"/>
</dbReference>
<dbReference type="OrthoDB" id="9810477at2"/>
<feature type="domain" description="M23ase beta-sheet core" evidence="2">
    <location>
        <begin position="57"/>
        <end position="178"/>
    </location>
</feature>
<feature type="signal peptide" evidence="1">
    <location>
        <begin position="1"/>
        <end position="21"/>
    </location>
</feature>
<evidence type="ECO:0000259" key="2">
    <source>
        <dbReference type="Pfam" id="PF01551"/>
    </source>
</evidence>
<organism evidence="3 4">
    <name type="scientific">Mucilaginibacter mallensis</name>
    <dbReference type="NCBI Taxonomy" id="652787"/>
    <lineage>
        <taxon>Bacteria</taxon>
        <taxon>Pseudomonadati</taxon>
        <taxon>Bacteroidota</taxon>
        <taxon>Sphingobacteriia</taxon>
        <taxon>Sphingobacteriales</taxon>
        <taxon>Sphingobacteriaceae</taxon>
        <taxon>Mucilaginibacter</taxon>
    </lineage>
</organism>
<keyword evidence="4" id="KW-1185">Reference proteome</keyword>
<dbReference type="GO" id="GO:0004222">
    <property type="term" value="F:metalloendopeptidase activity"/>
    <property type="evidence" value="ECO:0007669"/>
    <property type="project" value="TreeGrafter"/>
</dbReference>
<dbReference type="CDD" id="cd12797">
    <property type="entry name" value="M23_peptidase"/>
    <property type="match status" value="1"/>
</dbReference>
<dbReference type="InterPro" id="IPR050570">
    <property type="entry name" value="Cell_wall_metabolism_enzyme"/>
</dbReference>
<dbReference type="STRING" id="652787.SAMN05216490_1126"/>
<dbReference type="AlphaFoldDB" id="A0A1H1S2J8"/>
<dbReference type="InterPro" id="IPR016047">
    <property type="entry name" value="M23ase_b-sheet_dom"/>
</dbReference>
<dbReference type="InterPro" id="IPR011055">
    <property type="entry name" value="Dup_hybrid_motif"/>
</dbReference>
<accession>A0A1H1S2J8</accession>
<feature type="chain" id="PRO_5009259593" evidence="1">
    <location>
        <begin position="22"/>
        <end position="571"/>
    </location>
</feature>
<gene>
    <name evidence="3" type="ORF">SAMN05216490_1126</name>
</gene>
<dbReference type="PANTHER" id="PTHR21666:SF285">
    <property type="entry name" value="M23 FAMILY METALLOPEPTIDASE"/>
    <property type="match status" value="1"/>
</dbReference>
<name>A0A1H1S2J8_MUCMA</name>
<dbReference type="Pfam" id="PF01551">
    <property type="entry name" value="Peptidase_M23"/>
    <property type="match status" value="1"/>
</dbReference>
<evidence type="ECO:0000313" key="4">
    <source>
        <dbReference type="Proteomes" id="UP000199679"/>
    </source>
</evidence>
<protein>
    <submittedName>
        <fullName evidence="3">Peptidase family M23</fullName>
    </submittedName>
</protein>
<reference evidence="3 4" key="1">
    <citation type="submission" date="2016-10" db="EMBL/GenBank/DDBJ databases">
        <authorList>
            <person name="de Groot N.N."/>
        </authorList>
    </citation>
    <scope>NUCLEOTIDE SEQUENCE [LARGE SCALE GENOMIC DNA]</scope>
    <source>
        <strain evidence="3 4">MP1X4</strain>
    </source>
</reference>
<dbReference type="SUPFAM" id="SSF51261">
    <property type="entry name" value="Duplicated hybrid motif"/>
    <property type="match status" value="1"/>
</dbReference>
<keyword evidence="1" id="KW-0732">Signal</keyword>
<dbReference type="RefSeq" id="WP_091370163.1">
    <property type="nucleotide sequence ID" value="NZ_LT629740.1"/>
</dbReference>
<proteinExistence type="predicted"/>
<evidence type="ECO:0000313" key="3">
    <source>
        <dbReference type="EMBL" id="SDS42225.1"/>
    </source>
</evidence>